<feature type="region of interest" description="Disordered" evidence="1">
    <location>
        <begin position="677"/>
        <end position="741"/>
    </location>
</feature>
<feature type="region of interest" description="Disordered" evidence="1">
    <location>
        <begin position="758"/>
        <end position="809"/>
    </location>
</feature>
<keyword evidence="4" id="KW-1185">Reference proteome</keyword>
<dbReference type="EnsemblMetazoa" id="CJA24163.1">
    <property type="protein sequence ID" value="CJA24163.1"/>
    <property type="gene ID" value="WBGene00179735"/>
</dbReference>
<feature type="compositionally biased region" description="Basic and acidic residues" evidence="1">
    <location>
        <begin position="272"/>
        <end position="289"/>
    </location>
</feature>
<feature type="compositionally biased region" description="Polar residues" evidence="1">
    <location>
        <begin position="710"/>
        <end position="739"/>
    </location>
</feature>
<feature type="region of interest" description="Disordered" evidence="1">
    <location>
        <begin position="412"/>
        <end position="462"/>
    </location>
</feature>
<feature type="region of interest" description="Disordered" evidence="1">
    <location>
        <begin position="260"/>
        <end position="296"/>
    </location>
</feature>
<dbReference type="AlphaFoldDB" id="A0A8R1E4Q5"/>
<evidence type="ECO:0000259" key="2">
    <source>
        <dbReference type="Pfam" id="PF23325"/>
    </source>
</evidence>
<feature type="compositionally biased region" description="Basic and acidic residues" evidence="1">
    <location>
        <begin position="451"/>
        <end position="462"/>
    </location>
</feature>
<name>A0A8R1E4Q5_CAEJA</name>
<proteinExistence type="predicted"/>
<accession>A0A8R1E4Q5</accession>
<dbReference type="InterPro" id="IPR056604">
    <property type="entry name" value="GBF1-like_TPR"/>
</dbReference>
<feature type="compositionally biased region" description="Basic residues" evidence="1">
    <location>
        <begin position="429"/>
        <end position="441"/>
    </location>
</feature>
<evidence type="ECO:0000256" key="1">
    <source>
        <dbReference type="SAM" id="MobiDB-lite"/>
    </source>
</evidence>
<feature type="compositionally biased region" description="Low complexity" evidence="1">
    <location>
        <begin position="768"/>
        <end position="809"/>
    </location>
</feature>
<protein>
    <recommendedName>
        <fullName evidence="2">GBF1-like tetratricopeptide repeats domain-containing protein</fullName>
    </recommendedName>
</protein>
<feature type="compositionally biased region" description="Polar residues" evidence="1">
    <location>
        <begin position="876"/>
        <end position="887"/>
    </location>
</feature>
<evidence type="ECO:0000313" key="4">
    <source>
        <dbReference type="Proteomes" id="UP000005237"/>
    </source>
</evidence>
<reference evidence="3" key="2">
    <citation type="submission" date="2022-06" db="UniProtKB">
        <authorList>
            <consortium name="EnsemblMetazoa"/>
        </authorList>
    </citation>
    <scope>IDENTIFICATION</scope>
    <source>
        <strain evidence="3">DF5081</strain>
    </source>
</reference>
<dbReference type="PANTHER" id="PTHR10663">
    <property type="entry name" value="GUANYL-NUCLEOTIDE EXCHANGE FACTOR"/>
    <property type="match status" value="1"/>
</dbReference>
<sequence length="968" mass="108165">MLLEGLRDISQRDLSKLEISQARSDGGLLSWFGLGGGQSEAERRKPSQEQLSAMKLASQVISECRPSQIVADSKYLTSTSLAEMLSSIAANSAAIVEQVEAQQQKTFNLSGEDEDALVFYLELIVAITLENKDRLPLVWPHVRQHIEWLYSPRFGRCQVLVERAVVGLLRVANRNLFRDNTVSDDVLNALSMLLKLPAKALFVYSRQIAFGLYELIRANAANVHKKEHWAVLFNLLEAAGAAVLPYDYVQKQLQVKGDRNAYSDVENSGRSGYEERGYTSEGDETRRGNYDSASDLDAHSRVNSSGSLLQKNPDDFIHLDHKDAAKATEEALRALGATSHKNNFNRFGSLVLRTGLGRHEPAAFFKVCECLAFLLRDAVHITPDNFDSSLQCLRTMVEASLDGGVYAAGPLGDTQNRLRSTVTEERAKKSSRHHHHQHGKKKDQSDEIAEEAEKSRNEEKQMEAGYQQMSLHLLDLCSQLHSQTPPIFAKWAQGGAPVDLTSVSFVWTDIWRPLLQAMGRLSCDRRQGVRAAALTHLQRAFLPANMATLGAAEWQSCFGEVLFPLLTKLLEPVPNTDSSLMEDTRVRTLQIVAKTLLNHLSALSALNSFPDLWLRLLDYMEQYLNVDSCGNLKEAVPESLKNMLLVMDSTGIFVGIPGLYEMTVERLNRVLPQLIKDTIPNPPSRDQPQVAPQAATSSVSQEQELELATVSKSSESVDPSAQSESTTSFASNPATTECSTAPIPIAQPTVPLTEVIVHSGPTSPVRSPPHASSEAPEASSSSPSVLPQQQEPQQQPHEHQQYQQYQQQQQHYQQQQQQYQNYQQQQQYQHYQYSPEAAAYYQQQYAQQQQQYAEQYAQYQQYHQQQAQQQQQQVQNPSVHGQYSVANPLSVPTHPYHPIVAPSANSAFSQVYSSTNPHAQNVNHHNKLQDIMKDIRFIKAITNTPIPPPLPLTGLDHLKANRAARKYI</sequence>
<feature type="domain" description="GBF1-like tetratricopeptide repeats" evidence="2">
    <location>
        <begin position="507"/>
        <end position="675"/>
    </location>
</feature>
<dbReference type="Pfam" id="PF23325">
    <property type="entry name" value="TPR_28"/>
    <property type="match status" value="1"/>
</dbReference>
<dbReference type="PANTHER" id="PTHR10663:SF388">
    <property type="entry name" value="GOLGI-SPECIFIC BREFELDIN A-RESISTANCE GUANINE NUCLEOTIDE EXCHANGE FACTOR 1"/>
    <property type="match status" value="1"/>
</dbReference>
<dbReference type="Proteomes" id="UP000005237">
    <property type="component" value="Unassembled WGS sequence"/>
</dbReference>
<reference evidence="4" key="1">
    <citation type="submission" date="2010-08" db="EMBL/GenBank/DDBJ databases">
        <authorList>
            <consortium name="Caenorhabditis japonica Sequencing Consortium"/>
            <person name="Wilson R.K."/>
        </authorList>
    </citation>
    <scope>NUCLEOTIDE SEQUENCE [LARGE SCALE GENOMIC DNA]</scope>
    <source>
        <strain evidence="4">DF5081</strain>
    </source>
</reference>
<feature type="region of interest" description="Disordered" evidence="1">
    <location>
        <begin position="869"/>
        <end position="890"/>
    </location>
</feature>
<organism evidence="3 4">
    <name type="scientific">Caenorhabditis japonica</name>
    <dbReference type="NCBI Taxonomy" id="281687"/>
    <lineage>
        <taxon>Eukaryota</taxon>
        <taxon>Metazoa</taxon>
        <taxon>Ecdysozoa</taxon>
        <taxon>Nematoda</taxon>
        <taxon>Chromadorea</taxon>
        <taxon>Rhabditida</taxon>
        <taxon>Rhabditina</taxon>
        <taxon>Rhabditomorpha</taxon>
        <taxon>Rhabditoidea</taxon>
        <taxon>Rhabditidae</taxon>
        <taxon>Peloderinae</taxon>
        <taxon>Caenorhabditis</taxon>
    </lineage>
</organism>
<evidence type="ECO:0000313" key="3">
    <source>
        <dbReference type="EnsemblMetazoa" id="CJA24163.1"/>
    </source>
</evidence>